<organism evidence="1 2">
    <name type="scientific">Punica granatum</name>
    <name type="common">Pomegranate</name>
    <dbReference type="NCBI Taxonomy" id="22663"/>
    <lineage>
        <taxon>Eukaryota</taxon>
        <taxon>Viridiplantae</taxon>
        <taxon>Streptophyta</taxon>
        <taxon>Embryophyta</taxon>
        <taxon>Tracheophyta</taxon>
        <taxon>Spermatophyta</taxon>
        <taxon>Magnoliopsida</taxon>
        <taxon>eudicotyledons</taxon>
        <taxon>Gunneridae</taxon>
        <taxon>Pentapetalae</taxon>
        <taxon>rosids</taxon>
        <taxon>malvids</taxon>
        <taxon>Myrtales</taxon>
        <taxon>Lythraceae</taxon>
        <taxon>Punica</taxon>
    </lineage>
</organism>
<evidence type="ECO:0000313" key="1">
    <source>
        <dbReference type="EMBL" id="PKI70299.1"/>
    </source>
</evidence>
<comment type="caution">
    <text evidence="1">The sequence shown here is derived from an EMBL/GenBank/DDBJ whole genome shotgun (WGS) entry which is preliminary data.</text>
</comment>
<sequence>MACGLAWLGLASSRVPHDYEESRKKLEARLIAHSISVVMIGNQRSPRNPRTGLSQCFPNVLMCSETTALFVRKKRVPKACRKAFVTIKTSLGRPICFAWSEPNDFLTPGSCSEWVVQSSGVNISPNEL</sequence>
<dbReference type="Proteomes" id="UP000233551">
    <property type="component" value="Unassembled WGS sequence"/>
</dbReference>
<dbReference type="AlphaFoldDB" id="A0A2I0KPD3"/>
<name>A0A2I0KPD3_PUNGR</name>
<gene>
    <name evidence="1" type="ORF">CRG98_009291</name>
</gene>
<accession>A0A2I0KPD3</accession>
<reference evidence="1 2" key="1">
    <citation type="submission" date="2017-11" db="EMBL/GenBank/DDBJ databases">
        <title>De-novo sequencing of pomegranate (Punica granatum L.) genome.</title>
        <authorList>
            <person name="Akparov Z."/>
            <person name="Amiraslanov A."/>
            <person name="Hajiyeva S."/>
            <person name="Abbasov M."/>
            <person name="Kaur K."/>
            <person name="Hamwieh A."/>
            <person name="Solovyev V."/>
            <person name="Salamov A."/>
            <person name="Braich B."/>
            <person name="Kosarev P."/>
            <person name="Mahmoud A."/>
            <person name="Hajiyev E."/>
            <person name="Babayeva S."/>
            <person name="Izzatullayeva V."/>
            <person name="Mammadov A."/>
            <person name="Mammadov A."/>
            <person name="Sharifova S."/>
            <person name="Ojaghi J."/>
            <person name="Eynullazada K."/>
            <person name="Bayramov B."/>
            <person name="Abdulazimova A."/>
            <person name="Shahmuradov I."/>
        </authorList>
    </citation>
    <scope>NUCLEOTIDE SEQUENCE [LARGE SCALE GENOMIC DNA]</scope>
    <source>
        <strain evidence="2">cv. AG2017</strain>
        <tissue evidence="1">Leaf</tissue>
    </source>
</reference>
<evidence type="ECO:0000313" key="2">
    <source>
        <dbReference type="Proteomes" id="UP000233551"/>
    </source>
</evidence>
<protein>
    <submittedName>
        <fullName evidence="1">Uncharacterized protein</fullName>
    </submittedName>
</protein>
<keyword evidence="2" id="KW-1185">Reference proteome</keyword>
<dbReference type="EMBL" id="PGOL01000462">
    <property type="protein sequence ID" value="PKI70299.1"/>
    <property type="molecule type" value="Genomic_DNA"/>
</dbReference>
<proteinExistence type="predicted"/>